<name>A0A5J4THJ6_9EUKA</name>
<dbReference type="EMBL" id="SNRW01031569">
    <property type="protein sequence ID" value="KAA6357342.1"/>
    <property type="molecule type" value="Genomic_DNA"/>
</dbReference>
<accession>A0A5J4THJ6</accession>
<reference evidence="1 2" key="1">
    <citation type="submission" date="2019-03" db="EMBL/GenBank/DDBJ databases">
        <title>Single cell metagenomics reveals metabolic interactions within the superorganism composed of flagellate Streblomastix strix and complex community of Bacteroidetes bacteria on its surface.</title>
        <authorList>
            <person name="Treitli S.C."/>
            <person name="Kolisko M."/>
            <person name="Husnik F."/>
            <person name="Keeling P."/>
            <person name="Hampl V."/>
        </authorList>
    </citation>
    <scope>NUCLEOTIDE SEQUENCE [LARGE SCALE GENOMIC DNA]</scope>
    <source>
        <strain evidence="1">ST1C</strain>
    </source>
</reference>
<evidence type="ECO:0000313" key="2">
    <source>
        <dbReference type="Proteomes" id="UP000324800"/>
    </source>
</evidence>
<organism evidence="1 2">
    <name type="scientific">Streblomastix strix</name>
    <dbReference type="NCBI Taxonomy" id="222440"/>
    <lineage>
        <taxon>Eukaryota</taxon>
        <taxon>Metamonada</taxon>
        <taxon>Preaxostyla</taxon>
        <taxon>Oxymonadida</taxon>
        <taxon>Streblomastigidae</taxon>
        <taxon>Streblomastix</taxon>
    </lineage>
</organism>
<gene>
    <name evidence="1" type="ORF">EZS28_047131</name>
</gene>
<comment type="caution">
    <text evidence="1">The sequence shown here is derived from an EMBL/GenBank/DDBJ whole genome shotgun (WGS) entry which is preliminary data.</text>
</comment>
<evidence type="ECO:0000313" key="1">
    <source>
        <dbReference type="EMBL" id="KAA6357342.1"/>
    </source>
</evidence>
<dbReference type="AlphaFoldDB" id="A0A5J4THJ6"/>
<dbReference type="Proteomes" id="UP000324800">
    <property type="component" value="Unassembled WGS sequence"/>
</dbReference>
<proteinExistence type="predicted"/>
<protein>
    <submittedName>
        <fullName evidence="1">Uncharacterized protein</fullName>
    </submittedName>
</protein>
<sequence>ASHQDNGDYGLNCYGSVPLLDDVKILSERISEILPPFLDRYLDVFYYENLDVYD</sequence>
<feature type="non-terminal residue" evidence="1">
    <location>
        <position position="1"/>
    </location>
</feature>